<dbReference type="EMBL" id="ACFE01000005">
    <property type="protein sequence ID" value="EEE16640.1"/>
    <property type="molecule type" value="Genomic_DNA"/>
</dbReference>
<reference evidence="1 2" key="1">
    <citation type="submission" date="2009-01" db="EMBL/GenBank/DDBJ databases">
        <authorList>
            <person name="Madupu R."/>
            <person name="Sebastian Y."/>
            <person name="Durkin A.S."/>
            <person name="Torralba M."/>
            <person name="Methe B."/>
            <person name="Sutton G.G."/>
            <person name="Strausberg R.L."/>
            <person name="Nelson K.E."/>
        </authorList>
    </citation>
    <scope>NUCLEOTIDE SEQUENCE [LARGE SCALE GENOMIC DNA]</scope>
    <source>
        <strain evidence="1 2">ATCC 49626</strain>
    </source>
</reference>
<accession>B9CP81</accession>
<organism evidence="1 2">
    <name type="scientific">Lancefieldella rimae (strain ATCC 49626 / DSM 7090 / CCUG 31168 / NBRC 15546 / VPI D140H-11A)</name>
    <name type="common">Atopobium rimae</name>
    <dbReference type="NCBI Taxonomy" id="553184"/>
    <lineage>
        <taxon>Bacteria</taxon>
        <taxon>Bacillati</taxon>
        <taxon>Actinomycetota</taxon>
        <taxon>Coriobacteriia</taxon>
        <taxon>Coriobacteriales</taxon>
        <taxon>Atopobiaceae</taxon>
        <taxon>Lancefieldella</taxon>
    </lineage>
</organism>
<name>B9CP81_LANR4</name>
<proteinExistence type="predicted"/>
<dbReference type="AlphaFoldDB" id="B9CP81"/>
<evidence type="ECO:0000313" key="1">
    <source>
        <dbReference type="EMBL" id="EEE16640.1"/>
    </source>
</evidence>
<dbReference type="Proteomes" id="UP000004070">
    <property type="component" value="Unassembled WGS sequence"/>
</dbReference>
<sequence>MVVIFVVRSSVLRVNFSCTMFHFNPTVVVVVQQALGML</sequence>
<comment type="caution">
    <text evidence="1">The sequence shown here is derived from an EMBL/GenBank/DDBJ whole genome shotgun (WGS) entry which is preliminary data.</text>
</comment>
<protein>
    <submittedName>
        <fullName evidence="1">Uncharacterized protein</fullName>
    </submittedName>
</protein>
<evidence type="ECO:0000313" key="2">
    <source>
        <dbReference type="Proteomes" id="UP000004070"/>
    </source>
</evidence>
<gene>
    <name evidence="1" type="ORF">ATORI0001_0286</name>
</gene>